<dbReference type="GO" id="GO:0005509">
    <property type="term" value="F:calcium ion binding"/>
    <property type="evidence" value="ECO:0007669"/>
    <property type="project" value="InterPro"/>
</dbReference>
<evidence type="ECO:0000256" key="5">
    <source>
        <dbReference type="ARBA" id="ARBA00023136"/>
    </source>
</evidence>
<dbReference type="STRING" id="69960.SAMN05421720_1203"/>
<keyword evidence="3" id="KW-0677">Repeat</keyword>
<dbReference type="Pfam" id="PF00353">
    <property type="entry name" value="HemolysinCabind"/>
    <property type="match status" value="1"/>
</dbReference>
<dbReference type="InterPro" id="IPR001343">
    <property type="entry name" value="Hemolysn_Ca-bd"/>
</dbReference>
<feature type="compositionally biased region" description="Basic and acidic residues" evidence="6">
    <location>
        <begin position="46"/>
        <end position="63"/>
    </location>
</feature>
<dbReference type="GO" id="GO:0090729">
    <property type="term" value="F:toxin activity"/>
    <property type="evidence" value="ECO:0007669"/>
    <property type="project" value="UniProtKB-KW"/>
</dbReference>
<evidence type="ECO:0000256" key="3">
    <source>
        <dbReference type="ARBA" id="ARBA00022737"/>
    </source>
</evidence>
<keyword evidence="8" id="KW-1185">Reference proteome</keyword>
<evidence type="ECO:0000313" key="8">
    <source>
        <dbReference type="Proteomes" id="UP000199412"/>
    </source>
</evidence>
<comment type="subcellular location">
    <subcellularLocation>
        <location evidence="1">Membrane</location>
    </subcellularLocation>
</comment>
<keyword evidence="2" id="KW-0800">Toxin</keyword>
<dbReference type="EMBL" id="FNAP01000020">
    <property type="protein sequence ID" value="SDE98311.1"/>
    <property type="molecule type" value="Genomic_DNA"/>
</dbReference>
<name>A0A1G7HD66_9PROT</name>
<keyword evidence="5" id="KW-0472">Membrane</keyword>
<dbReference type="InterPro" id="IPR003995">
    <property type="entry name" value="RTX_toxin_determinant-A"/>
</dbReference>
<dbReference type="PROSITE" id="PS00330">
    <property type="entry name" value="HEMOLYSIN_CALCIUM"/>
    <property type="match status" value="2"/>
</dbReference>
<accession>A0A1G7HD66</accession>
<evidence type="ECO:0008006" key="9">
    <source>
        <dbReference type="Google" id="ProtNLM"/>
    </source>
</evidence>
<dbReference type="InterPro" id="IPR011049">
    <property type="entry name" value="Serralysin-like_metalloprot_C"/>
</dbReference>
<evidence type="ECO:0000313" key="7">
    <source>
        <dbReference type="EMBL" id="SDE98311.1"/>
    </source>
</evidence>
<dbReference type="RefSeq" id="WP_092787954.1">
    <property type="nucleotide sequence ID" value="NZ_FNAP01000020.1"/>
</dbReference>
<dbReference type="SUPFAM" id="SSF51120">
    <property type="entry name" value="beta-Roll"/>
    <property type="match status" value="1"/>
</dbReference>
<dbReference type="InterPro" id="IPR018511">
    <property type="entry name" value="Hemolysin-typ_Ca-bd_CS"/>
</dbReference>
<dbReference type="OrthoDB" id="7366955at2"/>
<reference evidence="7 8" key="1">
    <citation type="submission" date="2016-10" db="EMBL/GenBank/DDBJ databases">
        <authorList>
            <person name="de Groot N.N."/>
        </authorList>
    </citation>
    <scope>NUCLEOTIDE SEQUENCE [LARGE SCALE GENOMIC DNA]</scope>
    <source>
        <strain evidence="7 8">ATCC 700224</strain>
    </source>
</reference>
<dbReference type="AlphaFoldDB" id="A0A1G7HD66"/>
<evidence type="ECO:0000256" key="1">
    <source>
        <dbReference type="ARBA" id="ARBA00004370"/>
    </source>
</evidence>
<dbReference type="PRINTS" id="PR00313">
    <property type="entry name" value="CABNDNGRPT"/>
</dbReference>
<dbReference type="GO" id="GO:0005576">
    <property type="term" value="C:extracellular region"/>
    <property type="evidence" value="ECO:0007669"/>
    <property type="project" value="InterPro"/>
</dbReference>
<feature type="region of interest" description="Disordered" evidence="6">
    <location>
        <begin position="1"/>
        <end position="337"/>
    </location>
</feature>
<evidence type="ECO:0000256" key="6">
    <source>
        <dbReference type="SAM" id="MobiDB-lite"/>
    </source>
</evidence>
<dbReference type="PRINTS" id="PR01488">
    <property type="entry name" value="RTXTOXINA"/>
</dbReference>
<sequence>MATDTQTPRFSDRQILDDTTSLADKTARPDPDAELQQAIGNSVDGDDARSHENIHQGVERADGSGRASQGEDGVSGGQVEPQSGGMGMRGPETMPPATPFGDVDGPEGRLPGQGVGVAPETDPAASGGGYTGAEAPGLTTNAFDGGGSAGGFVPVAPQMRGVASEDQGTAGAGRSGFAKPASEPVQESERTGVENNAGADTAATGTDSTGTGGTSGGVSGTEQAAGGGDGATDETGGEQAPGGGADDETGGEQAAGGGADDETGGEQGAGGGADDETGGEQGAGGGADDETGDEQVPGGGADDEGQGQTGRIDVSNYDATDQGFRVTGRNVNSDGTLTEASLDNVSRSGDALGVDGSNASGPAAQLGYDVDTGQSEALIIDFDHPVSEATAQFQRAYANEAGGEQGFWEAYRDGEKVAEGSFKADSGHQGDVTISTDGAGAFDQLVFKAGTYADGGVKGNDASDYLIKSVDFTFAEEAHDVTFTVDNSNTDTPTFDGNETLEIDESGTYSQWGAEITADTDGSGDGETSIGVDTWNKAKSVLAEGDGGADVSVDNFVHAEVRLGDGGDSDVTITGAKRGAVETGDGDDVVNIDADTNGPGWDNTFTVETGDGDDIVTVTGDKGHTRVDVDAGAGDDVVTVDGRTHSADLKGGAGDDTLTGGDGNDILTGGAGDDVLNGGEGYDIAFFSGSAADYTFTQTEDGNGWLVDGADGTDVVTDVEAFEFEDGETLESTELVDFQAMSDADIPEDIDLYGTG</sequence>
<dbReference type="Proteomes" id="UP000199412">
    <property type="component" value="Unassembled WGS sequence"/>
</dbReference>
<dbReference type="GO" id="GO:0016020">
    <property type="term" value="C:membrane"/>
    <property type="evidence" value="ECO:0007669"/>
    <property type="project" value="UniProtKB-SubCell"/>
</dbReference>
<proteinExistence type="predicted"/>
<feature type="compositionally biased region" description="Low complexity" evidence="6">
    <location>
        <begin position="197"/>
        <end position="209"/>
    </location>
</feature>
<evidence type="ECO:0000256" key="4">
    <source>
        <dbReference type="ARBA" id="ARBA00023026"/>
    </source>
</evidence>
<gene>
    <name evidence="7" type="ORF">SAMN05421720_1203</name>
</gene>
<feature type="compositionally biased region" description="Gly residues" evidence="6">
    <location>
        <begin position="210"/>
        <end position="230"/>
    </location>
</feature>
<evidence type="ECO:0000256" key="2">
    <source>
        <dbReference type="ARBA" id="ARBA00022656"/>
    </source>
</evidence>
<dbReference type="Gene3D" id="2.150.10.10">
    <property type="entry name" value="Serralysin-like metalloprotease, C-terminal"/>
    <property type="match status" value="1"/>
</dbReference>
<keyword evidence="4" id="KW-0843">Virulence</keyword>
<organism evidence="7 8">
    <name type="scientific">Rhodospira trueperi</name>
    <dbReference type="NCBI Taxonomy" id="69960"/>
    <lineage>
        <taxon>Bacteria</taxon>
        <taxon>Pseudomonadati</taxon>
        <taxon>Pseudomonadota</taxon>
        <taxon>Alphaproteobacteria</taxon>
        <taxon>Rhodospirillales</taxon>
        <taxon>Rhodospirillaceae</taxon>
        <taxon>Rhodospira</taxon>
    </lineage>
</organism>
<protein>
    <recommendedName>
        <fullName evidence="9">Hemolysin-type calcium-binding repeat-containing protein</fullName>
    </recommendedName>
</protein>